<dbReference type="Pfam" id="PF02746">
    <property type="entry name" value="MR_MLE_N"/>
    <property type="match status" value="1"/>
</dbReference>
<dbReference type="UniPathway" id="UPA01057">
    <property type="reaction ID" value="UER00165"/>
</dbReference>
<feature type="active site" description="Proton acceptor" evidence="7">
    <location>
        <position position="263"/>
    </location>
</feature>
<reference evidence="10" key="1">
    <citation type="submission" date="2016-10" db="EMBL/GenBank/DDBJ databases">
        <authorList>
            <person name="Varghese N."/>
            <person name="Submissions S."/>
        </authorList>
    </citation>
    <scope>NUCLEOTIDE SEQUENCE [LARGE SCALE GENOMIC DNA]</scope>
    <source>
        <strain evidence="10">CGMCC 1.8895</strain>
    </source>
</reference>
<dbReference type="InterPro" id="IPR013341">
    <property type="entry name" value="Mandelate_racemase_N_dom"/>
</dbReference>
<comment type="catalytic activity">
    <reaction evidence="7">
        <text>(1R,6R)-6-hydroxy-2-succinyl-cyclohexa-2,4-diene-1-carboxylate = 2-succinylbenzoate + H2O</text>
        <dbReference type="Rhea" id="RHEA:10196"/>
        <dbReference type="ChEBI" id="CHEBI:15377"/>
        <dbReference type="ChEBI" id="CHEBI:18325"/>
        <dbReference type="ChEBI" id="CHEBI:58689"/>
        <dbReference type="EC" id="4.2.1.113"/>
    </reaction>
</comment>
<dbReference type="SUPFAM" id="SSF54826">
    <property type="entry name" value="Enolase N-terminal domain-like"/>
    <property type="match status" value="1"/>
</dbReference>
<dbReference type="GO" id="GO:0043748">
    <property type="term" value="F:O-succinylbenzoate synthase activity"/>
    <property type="evidence" value="ECO:0007669"/>
    <property type="project" value="UniProtKB-EC"/>
</dbReference>
<dbReference type="PANTHER" id="PTHR48073">
    <property type="entry name" value="O-SUCCINYLBENZOATE SYNTHASE-RELATED"/>
    <property type="match status" value="1"/>
</dbReference>
<name>A0A1G9DC61_9BACL</name>
<dbReference type="InterPro" id="IPR010197">
    <property type="entry name" value="OSBS/NAAAR"/>
</dbReference>
<keyword evidence="10" id="KW-1185">Reference proteome</keyword>
<dbReference type="InterPro" id="IPR029065">
    <property type="entry name" value="Enolase_C-like"/>
</dbReference>
<dbReference type="EC" id="4.2.1.113" evidence="6 7"/>
<evidence type="ECO:0000259" key="8">
    <source>
        <dbReference type="SMART" id="SM00922"/>
    </source>
</evidence>
<feature type="active site" description="Proton donor" evidence="7">
    <location>
        <position position="164"/>
    </location>
</feature>
<feature type="binding site" evidence="7">
    <location>
        <position position="239"/>
    </location>
    <ligand>
        <name>Mg(2+)</name>
        <dbReference type="ChEBI" id="CHEBI:18420"/>
    </ligand>
</feature>
<organism evidence="9 10">
    <name type="scientific">Lacicoccus qingdaonensis</name>
    <dbReference type="NCBI Taxonomy" id="576118"/>
    <lineage>
        <taxon>Bacteria</taxon>
        <taxon>Bacillati</taxon>
        <taxon>Bacillota</taxon>
        <taxon>Bacilli</taxon>
        <taxon>Bacillales</taxon>
        <taxon>Salinicoccaceae</taxon>
        <taxon>Lacicoccus</taxon>
    </lineage>
</organism>
<dbReference type="SMART" id="SM00922">
    <property type="entry name" value="MR_MLE"/>
    <property type="match status" value="1"/>
</dbReference>
<feature type="domain" description="Mandelate racemase/muconate lactonizing enzyme C-terminal" evidence="8">
    <location>
        <begin position="143"/>
        <end position="235"/>
    </location>
</feature>
<sequence length="381" mass="42129">MNIKEIKLHQLEMDLKNPFTTSFGTQSKRFITIVEAVNTDGLSGFGECVAGEDPLYSEEFMDSALIAMKKYFAPIIIQNEISHPDEVWDLLVPFKKNNMAKSGIEGAVWDLYAKENGMTLAEAVGGKKAEVDVGVSLGLEDTDELLLDRIEEKVEEGYKRIKVKIKPGRDVEMLRKIRGKYPDIPLMVDANSAYTLDDIELLKAMDEFNLMMIEQPLAAGDIVDHAKLQKAIQTPVCLDESIDSYQAAKASIELGSCEIINVKVGRVGGITQSKRIHDLAAEHNIPLWCGGMLEAGVGRLHNIAITTLSNFTLPGDTASSSRYWKEDIITPEVVAENGVVQVSDQPGIGAEVDFDKMKQYLKQTDVITADNDIDMVFLIDD</sequence>
<dbReference type="NCBIfam" id="TIGR01928">
    <property type="entry name" value="menC_lowGC_arch"/>
    <property type="match status" value="1"/>
</dbReference>
<evidence type="ECO:0000256" key="3">
    <source>
        <dbReference type="ARBA" id="ARBA00022723"/>
    </source>
</evidence>
<dbReference type="InterPro" id="IPR029017">
    <property type="entry name" value="Enolase-like_N"/>
</dbReference>
<feature type="binding site" evidence="7">
    <location>
        <position position="214"/>
    </location>
    <ligand>
        <name>Mg(2+)</name>
        <dbReference type="ChEBI" id="CHEBI:18420"/>
    </ligand>
</feature>
<evidence type="ECO:0000256" key="1">
    <source>
        <dbReference type="ARBA" id="ARBA00001968"/>
    </source>
</evidence>
<comment type="pathway">
    <text evidence="7">Quinol/quinone metabolism; 1,4-dihydroxy-2-naphthoate biosynthesis; 1,4-dihydroxy-2-naphthoate from chorismate: step 4/7.</text>
</comment>
<dbReference type="InterPro" id="IPR047585">
    <property type="entry name" value="MenC"/>
</dbReference>
<evidence type="ECO:0000313" key="10">
    <source>
        <dbReference type="Proteomes" id="UP000199008"/>
    </source>
</evidence>
<dbReference type="InterPro" id="IPR013342">
    <property type="entry name" value="Mandelate_racemase_C"/>
</dbReference>
<dbReference type="PANTHER" id="PTHR48073:SF5">
    <property type="entry name" value="O-SUCCINYLBENZOATE SYNTHASE"/>
    <property type="match status" value="1"/>
</dbReference>
<feature type="binding site" evidence="7">
    <location>
        <position position="189"/>
    </location>
    <ligand>
        <name>Mg(2+)</name>
        <dbReference type="ChEBI" id="CHEBI:18420"/>
    </ligand>
</feature>
<dbReference type="SFLD" id="SFLDF00009">
    <property type="entry name" value="o-succinylbenzoate_synthase"/>
    <property type="match status" value="1"/>
</dbReference>
<dbReference type="InterPro" id="IPR036849">
    <property type="entry name" value="Enolase-like_C_sf"/>
</dbReference>
<evidence type="ECO:0000256" key="6">
    <source>
        <dbReference type="ARBA" id="ARBA00029491"/>
    </source>
</evidence>
<dbReference type="OrthoDB" id="9774531at2"/>
<evidence type="ECO:0000256" key="2">
    <source>
        <dbReference type="ARBA" id="ARBA00022428"/>
    </source>
</evidence>
<dbReference type="HAMAP" id="MF_01933">
    <property type="entry name" value="MenC_2"/>
    <property type="match status" value="1"/>
</dbReference>
<dbReference type="GO" id="GO:0016854">
    <property type="term" value="F:racemase and epimerase activity"/>
    <property type="evidence" value="ECO:0007669"/>
    <property type="project" value="UniProtKB-ARBA"/>
</dbReference>
<dbReference type="Pfam" id="PF13378">
    <property type="entry name" value="MR_MLE_C"/>
    <property type="match status" value="1"/>
</dbReference>
<comment type="pathway">
    <text evidence="7">Quinol/quinone metabolism; menaquinone biosynthesis.</text>
</comment>
<comment type="cofactor">
    <cofactor evidence="1 7">
        <name>a divalent metal cation</name>
        <dbReference type="ChEBI" id="CHEBI:60240"/>
    </cofactor>
</comment>
<dbReference type="UniPathway" id="UPA00079"/>
<dbReference type="SFLD" id="SFLDS00001">
    <property type="entry name" value="Enolase"/>
    <property type="match status" value="1"/>
</dbReference>
<accession>A0A1G9DC61</accession>
<keyword evidence="4 7" id="KW-0460">Magnesium</keyword>
<dbReference type="GO" id="GO:0009234">
    <property type="term" value="P:menaquinone biosynthetic process"/>
    <property type="evidence" value="ECO:0007669"/>
    <property type="project" value="UniProtKB-UniRule"/>
</dbReference>
<keyword evidence="5 7" id="KW-0456">Lyase</keyword>
<dbReference type="Proteomes" id="UP000199008">
    <property type="component" value="Unassembled WGS sequence"/>
</dbReference>
<comment type="function">
    <text evidence="7">Converts 2-succinyl-6-hydroxy-2,4-cyclohexadiene-1-carboxylate (SHCHC) to 2-succinylbenzoate (OSB).</text>
</comment>
<dbReference type="Gene3D" id="3.20.20.120">
    <property type="entry name" value="Enolase-like C-terminal domain"/>
    <property type="match status" value="1"/>
</dbReference>
<dbReference type="GO" id="GO:0000287">
    <property type="term" value="F:magnesium ion binding"/>
    <property type="evidence" value="ECO:0007669"/>
    <property type="project" value="UniProtKB-UniRule"/>
</dbReference>
<evidence type="ECO:0000313" key="9">
    <source>
        <dbReference type="EMBL" id="SDK61440.1"/>
    </source>
</evidence>
<dbReference type="RefSeq" id="WP_092985284.1">
    <property type="nucleotide sequence ID" value="NZ_FNFY01000005.1"/>
</dbReference>
<dbReference type="CDD" id="cd03317">
    <property type="entry name" value="NAAAR"/>
    <property type="match status" value="1"/>
</dbReference>
<comment type="similarity">
    <text evidence="7">Belongs to the mandelate racemase/muconate lactonizing enzyme family. MenC type 2 subfamily.</text>
</comment>
<evidence type="ECO:0000256" key="5">
    <source>
        <dbReference type="ARBA" id="ARBA00023239"/>
    </source>
</evidence>
<dbReference type="SFLD" id="SFLDG00180">
    <property type="entry name" value="muconate_cycloisomerase"/>
    <property type="match status" value="1"/>
</dbReference>
<keyword evidence="2 7" id="KW-0474">Menaquinone biosynthesis</keyword>
<proteinExistence type="inferred from homology"/>
<evidence type="ECO:0000256" key="4">
    <source>
        <dbReference type="ARBA" id="ARBA00022842"/>
    </source>
</evidence>
<protein>
    <recommendedName>
        <fullName evidence="6 7">o-succinylbenzoate synthase</fullName>
        <shortName evidence="7">OSB synthase</shortName>
        <shortName evidence="7">OSBS</shortName>
        <ecNumber evidence="6 7">4.2.1.113</ecNumber>
    </recommendedName>
    <alternativeName>
        <fullName evidence="7">4-(2'-carboxyphenyl)-4-oxybutyric acid synthase</fullName>
    </alternativeName>
    <alternativeName>
        <fullName evidence="7">o-succinylbenzoic acid synthase</fullName>
    </alternativeName>
</protein>
<gene>
    <name evidence="7" type="primary">menC</name>
    <name evidence="9" type="ORF">SAMN05216216_105131</name>
</gene>
<keyword evidence="3 7" id="KW-0479">Metal-binding</keyword>
<evidence type="ECO:0000256" key="7">
    <source>
        <dbReference type="HAMAP-Rule" id="MF_01933"/>
    </source>
</evidence>
<dbReference type="STRING" id="576118.SAMN05216216_105131"/>
<dbReference type="AlphaFoldDB" id="A0A1G9DC61"/>
<dbReference type="EMBL" id="FNFY01000005">
    <property type="protein sequence ID" value="SDK61440.1"/>
    <property type="molecule type" value="Genomic_DNA"/>
</dbReference>
<dbReference type="SUPFAM" id="SSF51604">
    <property type="entry name" value="Enolase C-terminal domain-like"/>
    <property type="match status" value="1"/>
</dbReference>
<dbReference type="Gene3D" id="3.30.390.10">
    <property type="entry name" value="Enolase-like, N-terminal domain"/>
    <property type="match status" value="1"/>
</dbReference>